<comment type="similarity">
    <text evidence="2">Belongs to the krueppel C2H2-type zinc-finger protein family.</text>
</comment>
<dbReference type="SUPFAM" id="SSF57667">
    <property type="entry name" value="beta-beta-alpha zinc fingers"/>
    <property type="match status" value="8"/>
</dbReference>
<feature type="domain" description="C2H2-type" evidence="13">
    <location>
        <begin position="717"/>
        <end position="740"/>
    </location>
</feature>
<keyword evidence="15" id="KW-1185">Reference proteome</keyword>
<accession>A0AAV8Y1X1</accession>
<dbReference type="EMBL" id="JANEYF010002516">
    <property type="protein sequence ID" value="KAJ8945350.1"/>
    <property type="molecule type" value="Genomic_DNA"/>
</dbReference>
<evidence type="ECO:0000313" key="14">
    <source>
        <dbReference type="EMBL" id="KAJ8945350.1"/>
    </source>
</evidence>
<feature type="domain" description="C2H2-type" evidence="13">
    <location>
        <begin position="166"/>
        <end position="194"/>
    </location>
</feature>
<dbReference type="PROSITE" id="PS50157">
    <property type="entry name" value="ZINC_FINGER_C2H2_2"/>
    <property type="match status" value="12"/>
</dbReference>
<dbReference type="GO" id="GO:0008270">
    <property type="term" value="F:zinc ion binding"/>
    <property type="evidence" value="ECO:0007669"/>
    <property type="project" value="UniProtKB-KW"/>
</dbReference>
<dbReference type="InterPro" id="IPR013087">
    <property type="entry name" value="Znf_C2H2_type"/>
</dbReference>
<comment type="caution">
    <text evidence="14">The sequence shown here is derived from an EMBL/GenBank/DDBJ whole genome shotgun (WGS) entry which is preliminary data.</text>
</comment>
<gene>
    <name evidence="14" type="ORF">NQ314_009251</name>
</gene>
<dbReference type="InterPro" id="IPR036236">
    <property type="entry name" value="Znf_C2H2_sf"/>
</dbReference>
<evidence type="ECO:0000259" key="13">
    <source>
        <dbReference type="PROSITE" id="PS50157"/>
    </source>
</evidence>
<evidence type="ECO:0000256" key="8">
    <source>
        <dbReference type="ARBA" id="ARBA00023125"/>
    </source>
</evidence>
<feature type="domain" description="C2H2-type" evidence="13">
    <location>
        <begin position="784"/>
        <end position="811"/>
    </location>
</feature>
<dbReference type="FunFam" id="3.30.160.60:FF:001156">
    <property type="entry name" value="Zinc finger protein 407"/>
    <property type="match status" value="1"/>
</dbReference>
<dbReference type="GO" id="GO:0005634">
    <property type="term" value="C:nucleus"/>
    <property type="evidence" value="ECO:0007669"/>
    <property type="project" value="UniProtKB-SubCell"/>
</dbReference>
<evidence type="ECO:0000256" key="1">
    <source>
        <dbReference type="ARBA" id="ARBA00004123"/>
    </source>
</evidence>
<keyword evidence="6" id="KW-0862">Zinc</keyword>
<feature type="region of interest" description="Disordered" evidence="12">
    <location>
        <begin position="594"/>
        <end position="618"/>
    </location>
</feature>
<evidence type="ECO:0000256" key="9">
    <source>
        <dbReference type="ARBA" id="ARBA00023163"/>
    </source>
</evidence>
<feature type="domain" description="C2H2-type" evidence="13">
    <location>
        <begin position="537"/>
        <end position="564"/>
    </location>
</feature>
<feature type="domain" description="C2H2-type" evidence="13">
    <location>
        <begin position="752"/>
        <end position="780"/>
    </location>
</feature>
<keyword evidence="4" id="KW-0677">Repeat</keyword>
<keyword evidence="8" id="KW-0238">DNA-binding</keyword>
<dbReference type="AlphaFoldDB" id="A0AAV8Y1X1"/>
<dbReference type="GO" id="GO:0003677">
    <property type="term" value="F:DNA binding"/>
    <property type="evidence" value="ECO:0007669"/>
    <property type="project" value="UniProtKB-KW"/>
</dbReference>
<evidence type="ECO:0000313" key="15">
    <source>
        <dbReference type="Proteomes" id="UP001162156"/>
    </source>
</evidence>
<feature type="domain" description="C2H2-type" evidence="13">
    <location>
        <begin position="280"/>
        <end position="307"/>
    </location>
</feature>
<keyword evidence="7" id="KW-0805">Transcription regulation</keyword>
<dbReference type="FunFam" id="3.30.160.60:FF:000145">
    <property type="entry name" value="Zinc finger protein 574"/>
    <property type="match status" value="1"/>
</dbReference>
<keyword evidence="9" id="KW-0804">Transcription</keyword>
<feature type="domain" description="C2H2-type" evidence="13">
    <location>
        <begin position="17"/>
        <end position="44"/>
    </location>
</feature>
<dbReference type="FunFam" id="3.30.160.60:FF:000446">
    <property type="entry name" value="Zinc finger protein"/>
    <property type="match status" value="1"/>
</dbReference>
<name>A0AAV8Y1X1_9CUCU</name>
<dbReference type="Proteomes" id="UP001162156">
    <property type="component" value="Unassembled WGS sequence"/>
</dbReference>
<keyword evidence="5 11" id="KW-0863">Zinc-finger</keyword>
<proteinExistence type="inferred from homology"/>
<evidence type="ECO:0000256" key="10">
    <source>
        <dbReference type="ARBA" id="ARBA00023242"/>
    </source>
</evidence>
<protein>
    <recommendedName>
        <fullName evidence="13">C2H2-type domain-containing protein</fullName>
    </recommendedName>
</protein>
<feature type="domain" description="C2H2-type" evidence="13">
    <location>
        <begin position="661"/>
        <end position="688"/>
    </location>
</feature>
<dbReference type="PROSITE" id="PS00028">
    <property type="entry name" value="ZINC_FINGER_C2H2_1"/>
    <property type="match status" value="15"/>
</dbReference>
<feature type="domain" description="C2H2-type" evidence="13">
    <location>
        <begin position="101"/>
        <end position="128"/>
    </location>
</feature>
<feature type="domain" description="C2H2-type" evidence="13">
    <location>
        <begin position="45"/>
        <end position="72"/>
    </location>
</feature>
<comment type="subcellular location">
    <subcellularLocation>
        <location evidence="1">Nucleus</location>
    </subcellularLocation>
</comment>
<feature type="domain" description="C2H2-type" evidence="13">
    <location>
        <begin position="689"/>
        <end position="716"/>
    </location>
</feature>
<feature type="domain" description="C2H2-type" evidence="13">
    <location>
        <begin position="195"/>
        <end position="217"/>
    </location>
</feature>
<evidence type="ECO:0000256" key="3">
    <source>
        <dbReference type="ARBA" id="ARBA00022723"/>
    </source>
</evidence>
<dbReference type="PANTHER" id="PTHR24379:SF125">
    <property type="entry name" value="C2H2-TYPE DOMAIN-CONTAINING PROTEIN"/>
    <property type="match status" value="1"/>
</dbReference>
<evidence type="ECO:0000256" key="12">
    <source>
        <dbReference type="SAM" id="MobiDB-lite"/>
    </source>
</evidence>
<sequence>MRRLRKHLTSHSEERPFSCDLCDKKFKRKHEVSAHMRVHDGSMSFECDFCSKKLRSKGSWMIHRRRHLKDYVAKCEICSQGFVTNQEYNNHMGSKHSTSNHICNICGRGCYDKAALQGHMARHAEDYENNQSIRCELCKKKKTYSLKSRQIERKVEFSDGKRNTKLKCCHQCGKLFKDTRRLKRHLTSHNEARPYSCELCNKKFKMKQTVLAHLRIHDAGGMSFECDFCTKKLRSKGSWMIHRKRHLKDYVAKCEICCQGFVTKQEYDNHIGSKHGKSNYICNVCNKSYCDKASLQGHMVLHTENYGNNQNIVCELSKKQRTKRVKKELDPDYVCPKIRDTSYQVFPKEETDSKIYENLMKFSCELCDEKIESSIAFALHSIKHSSDNRYFDPTVLNNLVYGPGISITPVKQETYDYSYTANNLNNFNPFNGYNGYNPFMNQLRDPETKLTEKCQSSKFQKIVSKQVGLPNSNILDCLVKKPKKKKPEKPKNNIEKNIPSPPVDLDEPIHCEVCNETYKNNVAFALHSLKHSEDGKYTCHLCEYRNASKYHIEMHIRAHEGTTKYKCEICGKAFTMKNTSSEMPGELIDLNKIKKEPKPHKIKKEKKDKRGKKGRRKKIDIVHPPPIELDEPIQCDVCSDTYKNNVAFSLHSKSHSEDGKYSCHICNYRNASKYHIEMHVRAHEGTTSYKCEICNKAFTVSTHAMEHKYFHSGEKPFQCEICGKHFMFSRFLASHRRTQHWEIITGTPLIKYDCNICKKHYTSSSGLKRHNLRNHNTEGIDTSVLCDICGKKISSNEKLKFHRRVHTGYKPFACEVCGKCFSTKEQKKRTFKSAYR</sequence>
<evidence type="ECO:0000256" key="4">
    <source>
        <dbReference type="ARBA" id="ARBA00022737"/>
    </source>
</evidence>
<evidence type="ECO:0000256" key="7">
    <source>
        <dbReference type="ARBA" id="ARBA00023015"/>
    </source>
</evidence>
<feature type="compositionally biased region" description="Basic residues" evidence="12">
    <location>
        <begin position="597"/>
        <end position="618"/>
    </location>
</feature>
<keyword evidence="10" id="KW-0539">Nucleus</keyword>
<dbReference type="Pfam" id="PF12874">
    <property type="entry name" value="zf-met"/>
    <property type="match status" value="1"/>
</dbReference>
<evidence type="ECO:0000256" key="2">
    <source>
        <dbReference type="ARBA" id="ARBA00006991"/>
    </source>
</evidence>
<keyword evidence="3" id="KW-0479">Metal-binding</keyword>
<evidence type="ECO:0000256" key="11">
    <source>
        <dbReference type="PROSITE-ProRule" id="PRU00042"/>
    </source>
</evidence>
<dbReference type="Pfam" id="PF00096">
    <property type="entry name" value="zf-C2H2"/>
    <property type="match status" value="4"/>
</dbReference>
<dbReference type="SMART" id="SM00355">
    <property type="entry name" value="ZnF_C2H2"/>
    <property type="match status" value="18"/>
</dbReference>
<organism evidence="14 15">
    <name type="scientific">Rhamnusium bicolor</name>
    <dbReference type="NCBI Taxonomy" id="1586634"/>
    <lineage>
        <taxon>Eukaryota</taxon>
        <taxon>Metazoa</taxon>
        <taxon>Ecdysozoa</taxon>
        <taxon>Arthropoda</taxon>
        <taxon>Hexapoda</taxon>
        <taxon>Insecta</taxon>
        <taxon>Pterygota</taxon>
        <taxon>Neoptera</taxon>
        <taxon>Endopterygota</taxon>
        <taxon>Coleoptera</taxon>
        <taxon>Polyphaga</taxon>
        <taxon>Cucujiformia</taxon>
        <taxon>Chrysomeloidea</taxon>
        <taxon>Cerambycidae</taxon>
        <taxon>Lepturinae</taxon>
        <taxon>Rhagiini</taxon>
        <taxon>Rhamnusium</taxon>
    </lineage>
</organism>
<reference evidence="14" key="1">
    <citation type="journal article" date="2023" name="Insect Mol. Biol.">
        <title>Genome sequencing provides insights into the evolution of gene families encoding plant cell wall-degrading enzymes in longhorned beetles.</title>
        <authorList>
            <person name="Shin N.R."/>
            <person name="Okamura Y."/>
            <person name="Kirsch R."/>
            <person name="Pauchet Y."/>
        </authorList>
    </citation>
    <scope>NUCLEOTIDE SEQUENCE</scope>
    <source>
        <strain evidence="14">RBIC_L_NR</strain>
    </source>
</reference>
<evidence type="ECO:0000256" key="5">
    <source>
        <dbReference type="ARBA" id="ARBA00022771"/>
    </source>
</evidence>
<dbReference type="Gene3D" id="3.30.160.60">
    <property type="entry name" value="Classic Zinc Finger"/>
    <property type="match status" value="12"/>
</dbReference>
<evidence type="ECO:0000256" key="6">
    <source>
        <dbReference type="ARBA" id="ARBA00022833"/>
    </source>
</evidence>
<dbReference type="PANTHER" id="PTHR24379">
    <property type="entry name" value="KRAB AND ZINC FINGER DOMAIN-CONTAINING"/>
    <property type="match status" value="1"/>
</dbReference>